<evidence type="ECO:0000313" key="2">
    <source>
        <dbReference type="WBParaSite" id="MhA1_Contig917.frz3.gene15"/>
    </source>
</evidence>
<proteinExistence type="predicted"/>
<accession>A0A1I8C1G4</accession>
<reference evidence="2" key="1">
    <citation type="submission" date="2016-11" db="UniProtKB">
        <authorList>
            <consortium name="WormBaseParasite"/>
        </authorList>
    </citation>
    <scope>IDENTIFICATION</scope>
</reference>
<evidence type="ECO:0000313" key="1">
    <source>
        <dbReference type="Proteomes" id="UP000095281"/>
    </source>
</evidence>
<dbReference type="WBParaSite" id="MhA1_Contig917.frz3.gene15">
    <property type="protein sequence ID" value="MhA1_Contig917.frz3.gene15"/>
    <property type="gene ID" value="MhA1_Contig917.frz3.gene15"/>
</dbReference>
<sequence>MDQTQMLLFNCLGQRIETSKDLSKMVDNISFDFINWPNFGLSERAENIEKQNNYVIFTKYQLSNIYNPKMRFFIYNKQRNDGSIRKVTIYRIIK</sequence>
<protein>
    <submittedName>
        <fullName evidence="2">Uncharacterized protein</fullName>
    </submittedName>
</protein>
<organism evidence="1 2">
    <name type="scientific">Meloidogyne hapla</name>
    <name type="common">Root-knot nematode worm</name>
    <dbReference type="NCBI Taxonomy" id="6305"/>
    <lineage>
        <taxon>Eukaryota</taxon>
        <taxon>Metazoa</taxon>
        <taxon>Ecdysozoa</taxon>
        <taxon>Nematoda</taxon>
        <taxon>Chromadorea</taxon>
        <taxon>Rhabditida</taxon>
        <taxon>Tylenchina</taxon>
        <taxon>Tylenchomorpha</taxon>
        <taxon>Tylenchoidea</taxon>
        <taxon>Meloidogynidae</taxon>
        <taxon>Meloidogyninae</taxon>
        <taxon>Meloidogyne</taxon>
    </lineage>
</organism>
<keyword evidence="1" id="KW-1185">Reference proteome</keyword>
<name>A0A1I8C1G4_MELHA</name>
<dbReference type="AlphaFoldDB" id="A0A1I8C1G4"/>
<dbReference type="Proteomes" id="UP000095281">
    <property type="component" value="Unplaced"/>
</dbReference>